<name>A0AAV8QTA1_ENSVE</name>
<feature type="region of interest" description="Disordered" evidence="2">
    <location>
        <begin position="264"/>
        <end position="294"/>
    </location>
</feature>
<comment type="caution">
    <text evidence="3">The sequence shown here is derived from an EMBL/GenBank/DDBJ whole genome shotgun (WGS) entry which is preliminary data.</text>
</comment>
<dbReference type="EMBL" id="JAQQAF010000006">
    <property type="protein sequence ID" value="KAJ8478269.1"/>
    <property type="molecule type" value="Genomic_DNA"/>
</dbReference>
<proteinExistence type="predicted"/>
<reference evidence="3 4" key="1">
    <citation type="submission" date="2022-12" db="EMBL/GenBank/DDBJ databases">
        <title>Chromosome-scale assembly of the Ensete ventricosum genome.</title>
        <authorList>
            <person name="Dussert Y."/>
            <person name="Stocks J."/>
            <person name="Wendawek A."/>
            <person name="Woldeyes F."/>
            <person name="Nichols R.A."/>
            <person name="Borrell J.S."/>
        </authorList>
    </citation>
    <scope>NUCLEOTIDE SEQUENCE [LARGE SCALE GENOMIC DNA]</scope>
    <source>
        <strain evidence="4">cv. Maze</strain>
        <tissue evidence="3">Seeds</tissue>
    </source>
</reference>
<evidence type="ECO:0000313" key="4">
    <source>
        <dbReference type="Proteomes" id="UP001222027"/>
    </source>
</evidence>
<dbReference type="AlphaFoldDB" id="A0AAV8QTA1"/>
<keyword evidence="1" id="KW-0175">Coiled coil</keyword>
<feature type="coiled-coil region" evidence="1">
    <location>
        <begin position="83"/>
        <end position="145"/>
    </location>
</feature>
<sequence>MIKYIDTERDLLKKKEKELKETINSLLQLREAFLNHYEDSTYQLKQSIQKRDRKLLLLTEKIHTQIQLFDSMEKEAAAIKQVVNTVEDTLNGKEQEVARLKRKVDQISTLEKDFLEKILHLERKLSSYQLELRRRDATINELEEKLEAAKFTNNFQPQIEEKTLLVKDEVIQRLTIEKQTLYLHLGNMEVMARKIQDTLFNVNTEDHKLLSSFLGSQEMSEMISTAKNERLKNIIEENKQRLPSSTCRYHPGISPFKESLLQNNSSEKHVAGSSSHQPCGSPPGAASSQIPAVDDVDKLNGLEASLIGHWGTTENSVTDAQG</sequence>
<gene>
    <name evidence="3" type="ORF">OPV22_021996</name>
</gene>
<dbReference type="Proteomes" id="UP001222027">
    <property type="component" value="Unassembled WGS sequence"/>
</dbReference>
<evidence type="ECO:0000313" key="3">
    <source>
        <dbReference type="EMBL" id="KAJ8478269.1"/>
    </source>
</evidence>
<protein>
    <submittedName>
        <fullName evidence="3">Uncharacterized protein</fullName>
    </submittedName>
</protein>
<keyword evidence="4" id="KW-1185">Reference proteome</keyword>
<organism evidence="3 4">
    <name type="scientific">Ensete ventricosum</name>
    <name type="common">Abyssinian banana</name>
    <name type="synonym">Musa ensete</name>
    <dbReference type="NCBI Taxonomy" id="4639"/>
    <lineage>
        <taxon>Eukaryota</taxon>
        <taxon>Viridiplantae</taxon>
        <taxon>Streptophyta</taxon>
        <taxon>Embryophyta</taxon>
        <taxon>Tracheophyta</taxon>
        <taxon>Spermatophyta</taxon>
        <taxon>Magnoliopsida</taxon>
        <taxon>Liliopsida</taxon>
        <taxon>Zingiberales</taxon>
        <taxon>Musaceae</taxon>
        <taxon>Ensete</taxon>
    </lineage>
</organism>
<evidence type="ECO:0000256" key="2">
    <source>
        <dbReference type="SAM" id="MobiDB-lite"/>
    </source>
</evidence>
<feature type="coiled-coil region" evidence="1">
    <location>
        <begin position="5"/>
        <end position="32"/>
    </location>
</feature>
<accession>A0AAV8QTA1</accession>
<evidence type="ECO:0000256" key="1">
    <source>
        <dbReference type="SAM" id="Coils"/>
    </source>
</evidence>